<feature type="region of interest" description="Disordered" evidence="1">
    <location>
        <begin position="1"/>
        <end position="20"/>
    </location>
</feature>
<dbReference type="WBParaSite" id="PTRK_0000733800.1">
    <property type="protein sequence ID" value="PTRK_0000733800.1"/>
    <property type="gene ID" value="PTRK_0000733800"/>
</dbReference>
<accession>A0A0N4ZHE0</accession>
<protein>
    <submittedName>
        <fullName evidence="3">DUF4178 domain-containing protein</fullName>
    </submittedName>
</protein>
<dbReference type="Proteomes" id="UP000038045">
    <property type="component" value="Unplaced"/>
</dbReference>
<name>A0A0N4ZHE0_PARTI</name>
<evidence type="ECO:0000256" key="1">
    <source>
        <dbReference type="SAM" id="MobiDB-lite"/>
    </source>
</evidence>
<evidence type="ECO:0000313" key="2">
    <source>
        <dbReference type="Proteomes" id="UP000038045"/>
    </source>
</evidence>
<organism evidence="2 3">
    <name type="scientific">Parastrongyloides trichosuri</name>
    <name type="common">Possum-specific nematode worm</name>
    <dbReference type="NCBI Taxonomy" id="131310"/>
    <lineage>
        <taxon>Eukaryota</taxon>
        <taxon>Metazoa</taxon>
        <taxon>Ecdysozoa</taxon>
        <taxon>Nematoda</taxon>
        <taxon>Chromadorea</taxon>
        <taxon>Rhabditida</taxon>
        <taxon>Tylenchina</taxon>
        <taxon>Panagrolaimomorpha</taxon>
        <taxon>Strongyloidoidea</taxon>
        <taxon>Strongyloididae</taxon>
        <taxon>Parastrongyloides</taxon>
    </lineage>
</organism>
<sequence>MSLNNSPSYSSSSSENSPKKNIVSTFSSFKEYINISFKDLPIHTIDKKSSTFGYVSEFDIFTGEGFVWDYGLHGDKYYVTSKTYLRDKEGNFILSLYPGEKVLFEYVNCDGTLYVTSIWSHDGNEEIRKEIEDKAWEYNFKKYGFCLWCGSFPGDDDNCC</sequence>
<evidence type="ECO:0000313" key="3">
    <source>
        <dbReference type="WBParaSite" id="PTRK_0000733800.1"/>
    </source>
</evidence>
<feature type="compositionally biased region" description="Low complexity" evidence="1">
    <location>
        <begin position="1"/>
        <end position="16"/>
    </location>
</feature>
<dbReference type="AlphaFoldDB" id="A0A0N4ZHE0"/>
<reference evidence="3" key="1">
    <citation type="submission" date="2017-02" db="UniProtKB">
        <authorList>
            <consortium name="WormBaseParasite"/>
        </authorList>
    </citation>
    <scope>IDENTIFICATION</scope>
</reference>
<proteinExistence type="predicted"/>
<keyword evidence="2" id="KW-1185">Reference proteome</keyword>